<reference evidence="3" key="1">
    <citation type="journal article" date="2019" name="Int. J. Syst. Evol. Microbiol.">
        <title>The Global Catalogue of Microorganisms (GCM) 10K type strain sequencing project: providing services to taxonomists for standard genome sequencing and annotation.</title>
        <authorList>
            <consortium name="The Broad Institute Genomics Platform"/>
            <consortium name="The Broad Institute Genome Sequencing Center for Infectious Disease"/>
            <person name="Wu L."/>
            <person name="Ma J."/>
        </authorList>
    </citation>
    <scope>NUCLEOTIDE SEQUENCE [LARGE SCALE GENOMIC DNA]</scope>
    <source>
        <strain evidence="3">CCUG 60559</strain>
    </source>
</reference>
<keyword evidence="1" id="KW-0472">Membrane</keyword>
<accession>A0ABW2J0I9</accession>
<evidence type="ECO:0000256" key="1">
    <source>
        <dbReference type="SAM" id="Phobius"/>
    </source>
</evidence>
<feature type="transmembrane region" description="Helical" evidence="1">
    <location>
        <begin position="31"/>
        <end position="53"/>
    </location>
</feature>
<name>A0ABW2J0I9_9GAMM</name>
<dbReference type="RefSeq" id="WP_100690094.1">
    <property type="nucleotide sequence ID" value="NZ_JBHTBD010000016.1"/>
</dbReference>
<dbReference type="Proteomes" id="UP001596506">
    <property type="component" value="Unassembled WGS sequence"/>
</dbReference>
<keyword evidence="3" id="KW-1185">Reference proteome</keyword>
<dbReference type="EMBL" id="JBHTBD010000016">
    <property type="protein sequence ID" value="MFC7296664.1"/>
    <property type="molecule type" value="Genomic_DNA"/>
</dbReference>
<comment type="caution">
    <text evidence="2">The sequence shown here is derived from an EMBL/GenBank/DDBJ whole genome shotgun (WGS) entry which is preliminary data.</text>
</comment>
<proteinExistence type="predicted"/>
<sequence>MKIELLFLTFAAYAILQLFSLRVFRGHLKSAAVVSAVIGALITAYTIITILLASNLWPLMLLLSAPWMLLYLVLLLILNALVNARSLGNRHRWSQSKP</sequence>
<organism evidence="2 3">
    <name type="scientific">Marinobacter aromaticivorans</name>
    <dbReference type="NCBI Taxonomy" id="1494078"/>
    <lineage>
        <taxon>Bacteria</taxon>
        <taxon>Pseudomonadati</taxon>
        <taxon>Pseudomonadota</taxon>
        <taxon>Gammaproteobacteria</taxon>
        <taxon>Pseudomonadales</taxon>
        <taxon>Marinobacteraceae</taxon>
        <taxon>Marinobacter</taxon>
    </lineage>
</organism>
<feature type="transmembrane region" description="Helical" evidence="1">
    <location>
        <begin position="59"/>
        <end position="82"/>
    </location>
</feature>
<protein>
    <recommendedName>
        <fullName evidence="4">Phage holin family protein</fullName>
    </recommendedName>
</protein>
<evidence type="ECO:0008006" key="4">
    <source>
        <dbReference type="Google" id="ProtNLM"/>
    </source>
</evidence>
<feature type="transmembrane region" description="Helical" evidence="1">
    <location>
        <begin position="6"/>
        <end position="24"/>
    </location>
</feature>
<evidence type="ECO:0000313" key="2">
    <source>
        <dbReference type="EMBL" id="MFC7296664.1"/>
    </source>
</evidence>
<keyword evidence="1" id="KW-1133">Transmembrane helix</keyword>
<keyword evidence="1" id="KW-0812">Transmembrane</keyword>
<gene>
    <name evidence="2" type="ORF">ACFQQA_18280</name>
</gene>
<evidence type="ECO:0000313" key="3">
    <source>
        <dbReference type="Proteomes" id="UP001596506"/>
    </source>
</evidence>